<feature type="region of interest" description="Disordered" evidence="7">
    <location>
        <begin position="102"/>
        <end position="133"/>
    </location>
</feature>
<dbReference type="InterPro" id="IPR015943">
    <property type="entry name" value="WD40/YVTN_repeat-like_dom_sf"/>
</dbReference>
<feature type="compositionally biased region" description="Acidic residues" evidence="7">
    <location>
        <begin position="54"/>
        <end position="67"/>
    </location>
</feature>
<accession>A0A161HGW9</accession>
<evidence type="ECO:0000256" key="3">
    <source>
        <dbReference type="ARBA" id="ARBA00022574"/>
    </source>
</evidence>
<keyword evidence="5" id="KW-0539">Nucleus</keyword>
<dbReference type="KEGG" id="slb:AWJ20_2670"/>
<evidence type="ECO:0000313" key="8">
    <source>
        <dbReference type="EMBL" id="ANB15050.1"/>
    </source>
</evidence>
<dbReference type="InterPro" id="IPR036322">
    <property type="entry name" value="WD40_repeat_dom_sf"/>
</dbReference>
<dbReference type="EMBL" id="CP014503">
    <property type="protein sequence ID" value="ANB15050.1"/>
    <property type="molecule type" value="Genomic_DNA"/>
</dbReference>
<dbReference type="InterPro" id="IPR045161">
    <property type="entry name" value="Utp18"/>
</dbReference>
<dbReference type="Proteomes" id="UP000189580">
    <property type="component" value="Chromosome b"/>
</dbReference>
<keyword evidence="4" id="KW-0677">Repeat</keyword>
<dbReference type="RefSeq" id="XP_018737527.1">
    <property type="nucleotide sequence ID" value="XM_018879629.1"/>
</dbReference>
<feature type="region of interest" description="Disordered" evidence="7">
    <location>
        <begin position="1"/>
        <end position="27"/>
    </location>
</feature>
<evidence type="ECO:0000256" key="6">
    <source>
        <dbReference type="ARBA" id="ARBA00025767"/>
    </source>
</evidence>
<name>A0A161HGW9_9ASCO</name>
<keyword evidence="9" id="KW-1185">Reference proteome</keyword>
<feature type="compositionally biased region" description="Acidic residues" evidence="7">
    <location>
        <begin position="18"/>
        <end position="27"/>
    </location>
</feature>
<evidence type="ECO:0000256" key="2">
    <source>
        <dbReference type="ARBA" id="ARBA00022552"/>
    </source>
</evidence>
<evidence type="ECO:0000256" key="7">
    <source>
        <dbReference type="SAM" id="MobiDB-lite"/>
    </source>
</evidence>
<protein>
    <submittedName>
        <fullName evidence="8">Utp18p</fullName>
    </submittedName>
</protein>
<dbReference type="SMART" id="SM00320">
    <property type="entry name" value="WD40"/>
    <property type="match status" value="5"/>
</dbReference>
<dbReference type="OrthoDB" id="1935146at2759"/>
<dbReference type="PANTHER" id="PTHR18359">
    <property type="entry name" value="WD-REPEAT PROTEIN-RELATED"/>
    <property type="match status" value="1"/>
</dbReference>
<dbReference type="Pfam" id="PF00400">
    <property type="entry name" value="WD40"/>
    <property type="match status" value="1"/>
</dbReference>
<feature type="compositionally biased region" description="Acidic residues" evidence="7">
    <location>
        <begin position="208"/>
        <end position="222"/>
    </location>
</feature>
<dbReference type="GO" id="GO:0032040">
    <property type="term" value="C:small-subunit processome"/>
    <property type="evidence" value="ECO:0007669"/>
    <property type="project" value="EnsemblFungi"/>
</dbReference>
<proteinExistence type="inferred from homology"/>
<evidence type="ECO:0000256" key="1">
    <source>
        <dbReference type="ARBA" id="ARBA00004604"/>
    </source>
</evidence>
<dbReference type="AlphaFoldDB" id="A0A161HGW9"/>
<dbReference type="GO" id="GO:0006364">
    <property type="term" value="P:rRNA processing"/>
    <property type="evidence" value="ECO:0007669"/>
    <property type="project" value="UniProtKB-KW"/>
</dbReference>
<dbReference type="GO" id="GO:0034388">
    <property type="term" value="C:Pwp2p-containing subcomplex of 90S preribosome"/>
    <property type="evidence" value="ECO:0007669"/>
    <property type="project" value="TreeGrafter"/>
</dbReference>
<comment type="similarity">
    <text evidence="6">Belongs to the WD repeat UTP18 family.</text>
</comment>
<dbReference type="InterPro" id="IPR001680">
    <property type="entry name" value="WD40_rpt"/>
</dbReference>
<gene>
    <name evidence="8" type="primary">UTP18</name>
    <name evidence="8" type="ORF">AWJ20_2670</name>
</gene>
<feature type="region of interest" description="Disordered" evidence="7">
    <location>
        <begin position="50"/>
        <end position="84"/>
    </location>
</feature>
<dbReference type="GeneID" id="30034607"/>
<evidence type="ECO:0000256" key="4">
    <source>
        <dbReference type="ARBA" id="ARBA00022737"/>
    </source>
</evidence>
<feature type="compositionally biased region" description="Acidic residues" evidence="7">
    <location>
        <begin position="104"/>
        <end position="126"/>
    </location>
</feature>
<feature type="region of interest" description="Disordered" evidence="7">
    <location>
        <begin position="190"/>
        <end position="228"/>
    </location>
</feature>
<keyword evidence="3" id="KW-0853">WD repeat</keyword>
<organism evidence="8 9">
    <name type="scientific">Sugiyamaella lignohabitans</name>
    <dbReference type="NCBI Taxonomy" id="796027"/>
    <lineage>
        <taxon>Eukaryota</taxon>
        <taxon>Fungi</taxon>
        <taxon>Dikarya</taxon>
        <taxon>Ascomycota</taxon>
        <taxon>Saccharomycotina</taxon>
        <taxon>Dipodascomycetes</taxon>
        <taxon>Dipodascales</taxon>
        <taxon>Trichomonascaceae</taxon>
        <taxon>Sugiyamaella</taxon>
    </lineage>
</organism>
<evidence type="ECO:0000256" key="5">
    <source>
        <dbReference type="ARBA" id="ARBA00023242"/>
    </source>
</evidence>
<comment type="subcellular location">
    <subcellularLocation>
        <location evidence="1">Nucleus</location>
        <location evidence="1">Nucleolus</location>
    </subcellularLocation>
</comment>
<reference evidence="8 9" key="1">
    <citation type="submission" date="2016-02" db="EMBL/GenBank/DDBJ databases">
        <title>Complete genome sequence and transcriptome regulation of the pentose utilising yeast Sugiyamaella lignohabitans.</title>
        <authorList>
            <person name="Bellasio M."/>
            <person name="Peymann A."/>
            <person name="Valli M."/>
            <person name="Sipitzky M."/>
            <person name="Graf A."/>
            <person name="Sauer M."/>
            <person name="Marx H."/>
            <person name="Mattanovich D."/>
        </authorList>
    </citation>
    <scope>NUCLEOTIDE SEQUENCE [LARGE SCALE GENOMIC DNA]</scope>
    <source>
        <strain evidence="8 9">CBS 10342</strain>
    </source>
</reference>
<dbReference type="PANTHER" id="PTHR18359:SF0">
    <property type="entry name" value="U3 SMALL NUCLEOLAR RNA-ASSOCIATED PROTEIN 18 HOMOLOG"/>
    <property type="match status" value="1"/>
</dbReference>
<evidence type="ECO:0000313" key="9">
    <source>
        <dbReference type="Proteomes" id="UP000189580"/>
    </source>
</evidence>
<sequence length="585" mass="64413">MARKNNKSKAEKPIEPQSDVEDLEKDEEELELEKIVFGDLDGFETGLKALDLDNFGDDEGDNDEDGELSDREIEGSDADNDFGAVQDDNLFFVDDSAAAAGMDISDDEDISGSDVDDSDNESDFTDPDSVLDVHGGTAAWIDSDDEKLQVSLKSSDKLKKLRKSLADNVVDGKEYTRRLRSRFEKMYPVPKWARQEEPKSKGKSDSNSSDEEDNDIEMDDSEEPRALTADPLAKLLTTQSTYISKSIPRLLPPSVLDITRLKDANSSLVSKSGVQTLDFHPTHPLLLSGGYDRTLRMYHIDGKSNPVATSLHVRSSPFQTALFHKDGTKVFAGGRRRNLYIWDIETGKVDTITRMYGHEDSQKSMEKFRLSPDGQYIGLIGSGGWVNILSTASGQWVTGAKVEGVIADIAWHKTGNFSNLSIVNTGGDIWEWDSRARKFSDKWKDEGGLGVTTMSIGGKNDRWCAVGSASGIVNVYDRKNPVVGMKLSEAEAPIYKPKAVLDQLVTSISSLQFSPDGQMLAMGSRAKKDSFRIAHVPSFTVFKNWPTSGTPLGRVTSVAFTPGTEMICAGNDAGKARLWKFNHYS</sequence>
<feature type="compositionally biased region" description="Basic and acidic residues" evidence="7">
    <location>
        <begin position="193"/>
        <end position="204"/>
    </location>
</feature>
<keyword evidence="2" id="KW-0698">rRNA processing</keyword>
<dbReference type="Gene3D" id="2.130.10.10">
    <property type="entry name" value="YVTN repeat-like/Quinoprotein amine dehydrogenase"/>
    <property type="match status" value="1"/>
</dbReference>
<dbReference type="SUPFAM" id="SSF50978">
    <property type="entry name" value="WD40 repeat-like"/>
    <property type="match status" value="1"/>
</dbReference>